<protein>
    <recommendedName>
        <fullName evidence="1">non-specific serine/threonine protein kinase</fullName>
        <ecNumber evidence="1">2.7.11.1</ecNumber>
    </recommendedName>
</protein>
<dbReference type="PANTHER" id="PTHR11909">
    <property type="entry name" value="CASEIN KINASE-RELATED"/>
    <property type="match status" value="1"/>
</dbReference>
<dbReference type="GO" id="GO:0004674">
    <property type="term" value="F:protein serine/threonine kinase activity"/>
    <property type="evidence" value="ECO:0007669"/>
    <property type="project" value="UniProtKB-KW"/>
</dbReference>
<dbReference type="OrthoDB" id="5979581at2759"/>
<evidence type="ECO:0000256" key="4">
    <source>
        <dbReference type="PROSITE-ProRule" id="PRU10141"/>
    </source>
</evidence>
<dbReference type="InterPro" id="IPR008271">
    <property type="entry name" value="Ser/Thr_kinase_AS"/>
</dbReference>
<dbReference type="PROSITE" id="PS00108">
    <property type="entry name" value="PROTEIN_KINASE_ST"/>
    <property type="match status" value="1"/>
</dbReference>
<dbReference type="Pfam" id="PF00069">
    <property type="entry name" value="Pkinase"/>
    <property type="match status" value="1"/>
</dbReference>
<reference evidence="7 8" key="1">
    <citation type="submission" date="2015-09" db="EMBL/GenBank/DDBJ databases">
        <title>Draft genome of the parasitic nematode Teladorsagia circumcincta isolate WARC Sus (inbred).</title>
        <authorList>
            <person name="Mitreva M."/>
        </authorList>
    </citation>
    <scope>NUCLEOTIDE SEQUENCE [LARGE SCALE GENOMIC DNA]</scope>
    <source>
        <strain evidence="7 8">S</strain>
    </source>
</reference>
<organism evidence="7 8">
    <name type="scientific">Teladorsagia circumcincta</name>
    <name type="common">Brown stomach worm</name>
    <name type="synonym">Ostertagia circumcincta</name>
    <dbReference type="NCBI Taxonomy" id="45464"/>
    <lineage>
        <taxon>Eukaryota</taxon>
        <taxon>Metazoa</taxon>
        <taxon>Ecdysozoa</taxon>
        <taxon>Nematoda</taxon>
        <taxon>Chromadorea</taxon>
        <taxon>Rhabditida</taxon>
        <taxon>Rhabditina</taxon>
        <taxon>Rhabditomorpha</taxon>
        <taxon>Strongyloidea</taxon>
        <taxon>Trichostrongylidae</taxon>
        <taxon>Teladorsagia</taxon>
    </lineage>
</organism>
<dbReference type="SMART" id="SM00220">
    <property type="entry name" value="S_TKc"/>
    <property type="match status" value="1"/>
</dbReference>
<dbReference type="EMBL" id="KZ346178">
    <property type="protein sequence ID" value="PIO70713.1"/>
    <property type="molecule type" value="Genomic_DNA"/>
</dbReference>
<dbReference type="EC" id="2.7.11.1" evidence="1"/>
<keyword evidence="5" id="KW-0808">Transferase</keyword>
<keyword evidence="5" id="KW-0418">Kinase</keyword>
<dbReference type="InterPro" id="IPR050235">
    <property type="entry name" value="CK1_Ser-Thr_kinase"/>
</dbReference>
<feature type="domain" description="Protein kinase" evidence="6">
    <location>
        <begin position="85"/>
        <end position="237"/>
    </location>
</feature>
<dbReference type="Proteomes" id="UP000230423">
    <property type="component" value="Unassembled WGS sequence"/>
</dbReference>
<dbReference type="PROSITE" id="PS00107">
    <property type="entry name" value="PROTEIN_KINASE_ATP"/>
    <property type="match status" value="1"/>
</dbReference>
<evidence type="ECO:0000259" key="6">
    <source>
        <dbReference type="PROSITE" id="PS50011"/>
    </source>
</evidence>
<evidence type="ECO:0000256" key="1">
    <source>
        <dbReference type="ARBA" id="ARBA00012513"/>
    </source>
</evidence>
<dbReference type="PROSITE" id="PS50011">
    <property type="entry name" value="PROTEIN_KINASE_DOM"/>
    <property type="match status" value="1"/>
</dbReference>
<dbReference type="Gene3D" id="1.10.510.10">
    <property type="entry name" value="Transferase(Phosphotransferase) domain 1"/>
    <property type="match status" value="1"/>
</dbReference>
<dbReference type="AlphaFoldDB" id="A0A2G9UKN9"/>
<evidence type="ECO:0000256" key="2">
    <source>
        <dbReference type="ARBA" id="ARBA00022741"/>
    </source>
</evidence>
<feature type="binding site" evidence="4">
    <location>
        <position position="114"/>
    </location>
    <ligand>
        <name>ATP</name>
        <dbReference type="ChEBI" id="CHEBI:30616"/>
    </ligand>
</feature>
<keyword evidence="3 4" id="KW-0067">ATP-binding</keyword>
<gene>
    <name evidence="7" type="ORF">TELCIR_07413</name>
</gene>
<comment type="similarity">
    <text evidence="5">Belongs to the protein kinase superfamily.</text>
</comment>
<evidence type="ECO:0000256" key="5">
    <source>
        <dbReference type="RuleBase" id="RU000304"/>
    </source>
</evidence>
<keyword evidence="8" id="KW-1185">Reference proteome</keyword>
<proteinExistence type="inferred from homology"/>
<dbReference type="InterPro" id="IPR000719">
    <property type="entry name" value="Prot_kinase_dom"/>
</dbReference>
<keyword evidence="5" id="KW-0723">Serine/threonine-protein kinase</keyword>
<dbReference type="InterPro" id="IPR017441">
    <property type="entry name" value="Protein_kinase_ATP_BS"/>
</dbReference>
<dbReference type="InterPro" id="IPR011009">
    <property type="entry name" value="Kinase-like_dom_sf"/>
</dbReference>
<evidence type="ECO:0000256" key="3">
    <source>
        <dbReference type="ARBA" id="ARBA00022840"/>
    </source>
</evidence>
<evidence type="ECO:0000313" key="8">
    <source>
        <dbReference type="Proteomes" id="UP000230423"/>
    </source>
</evidence>
<sequence>MSTDIHTYIAIRPPKVCPNIGACGKRKKQLLEESGYFIANQHERRMADVEAAYAKDQAQHASHSKVRGKNAPQYLDRGTLLSKKYRLEKMIGGGGFGQIYRAIDIDMGTVVAAKVEPQSEDAGRMVLEQMVLTKLVGTRHSPKLYASGWLNNYNFIVMQMLGRNLTELRKAQADRRFSVHTTVRVGMQIIEALKSVHDLGFLHRDVKPSNMCVGIGEHRRIIYLVDFGMATITEFGA</sequence>
<evidence type="ECO:0000313" key="7">
    <source>
        <dbReference type="EMBL" id="PIO70713.1"/>
    </source>
</evidence>
<keyword evidence="2 4" id="KW-0547">Nucleotide-binding</keyword>
<name>A0A2G9UKN9_TELCI</name>
<dbReference type="SUPFAM" id="SSF56112">
    <property type="entry name" value="Protein kinase-like (PK-like)"/>
    <property type="match status" value="1"/>
</dbReference>
<dbReference type="GO" id="GO:0005524">
    <property type="term" value="F:ATP binding"/>
    <property type="evidence" value="ECO:0007669"/>
    <property type="project" value="UniProtKB-UniRule"/>
</dbReference>
<accession>A0A2G9UKN9</accession>